<feature type="non-terminal residue" evidence="2">
    <location>
        <position position="1"/>
    </location>
</feature>
<dbReference type="AlphaFoldDB" id="X0T4T2"/>
<protein>
    <recommendedName>
        <fullName evidence="1">Glutaminase A central domain-containing protein</fullName>
    </recommendedName>
</protein>
<reference evidence="2" key="1">
    <citation type="journal article" date="2014" name="Front. Microbiol.">
        <title>High frequency of phylogenetically diverse reductive dehalogenase-homologous genes in deep subseafloor sedimentary metagenomes.</title>
        <authorList>
            <person name="Kawai M."/>
            <person name="Futagami T."/>
            <person name="Toyoda A."/>
            <person name="Takaki Y."/>
            <person name="Nishi S."/>
            <person name="Hori S."/>
            <person name="Arai W."/>
            <person name="Tsubouchi T."/>
            <person name="Morono Y."/>
            <person name="Uchiyama I."/>
            <person name="Ito T."/>
            <person name="Fujiyama A."/>
            <person name="Inagaki F."/>
            <person name="Takami H."/>
        </authorList>
    </citation>
    <scope>NUCLEOTIDE SEQUENCE</scope>
    <source>
        <strain evidence="2">Expedition CK06-06</strain>
    </source>
</reference>
<dbReference type="SUPFAM" id="SSF48208">
    <property type="entry name" value="Six-hairpin glycosidases"/>
    <property type="match status" value="1"/>
</dbReference>
<proteinExistence type="predicted"/>
<dbReference type="EMBL" id="BARS01006606">
    <property type="protein sequence ID" value="GAF71065.1"/>
    <property type="molecule type" value="Genomic_DNA"/>
</dbReference>
<dbReference type="Gene3D" id="1.50.10.10">
    <property type="match status" value="1"/>
</dbReference>
<organism evidence="2">
    <name type="scientific">marine sediment metagenome</name>
    <dbReference type="NCBI Taxonomy" id="412755"/>
    <lineage>
        <taxon>unclassified sequences</taxon>
        <taxon>metagenomes</taxon>
        <taxon>ecological metagenomes</taxon>
    </lineage>
</organism>
<dbReference type="InterPro" id="IPR008928">
    <property type="entry name" value="6-hairpin_glycosidase_sf"/>
</dbReference>
<dbReference type="InterPro" id="IPR012341">
    <property type="entry name" value="6hp_glycosidase-like_sf"/>
</dbReference>
<evidence type="ECO:0000313" key="2">
    <source>
        <dbReference type="EMBL" id="GAF71065.1"/>
    </source>
</evidence>
<dbReference type="InterPro" id="IPR032514">
    <property type="entry name" value="GtaA_central"/>
</dbReference>
<gene>
    <name evidence="2" type="ORF">S01H1_12849</name>
</gene>
<dbReference type="Pfam" id="PF16335">
    <property type="entry name" value="GtaA_6_Hairpin"/>
    <property type="match status" value="1"/>
</dbReference>
<sequence>FVYDEESPDDFEYYVWEGEFKYLNTVDVAHDYGVLEGLYFPWVLKLELESWKKNAKQEEKGIVIPHDLGRRFEIEGIQAFKTEGWQTSGMPVEENTNFILLSYWYWNQTNDDQFIKETAGFIKKLTQSLINRDTNNNGIVDTDIGITTYDNDGNLALYKGPDNTYLGIKQLAAYISAEKIFEISNDKEAKDLASQQAQMITESLKKAYDAYGFIPLSLNSSFAEKYLFEGKKVYGTEEQGFPFIIGLFYPTLTKLESPYLDELLPILAKSYSSAYEKSLVKNENGKVVGLQLAEYQHGNLGWFSHSVMADYIAERLLGLNYQSEQIFFPLIFDSPFAFTDGYTFRKPFYPPKSCLLFYPRGAALFVILN</sequence>
<accession>X0T4T2</accession>
<evidence type="ECO:0000259" key="1">
    <source>
        <dbReference type="Pfam" id="PF16335"/>
    </source>
</evidence>
<feature type="domain" description="Glutaminase A central" evidence="1">
    <location>
        <begin position="64"/>
        <end position="209"/>
    </location>
</feature>
<name>X0T4T2_9ZZZZ</name>
<comment type="caution">
    <text evidence="2">The sequence shown here is derived from an EMBL/GenBank/DDBJ whole genome shotgun (WGS) entry which is preliminary data.</text>
</comment>
<dbReference type="GO" id="GO:0005975">
    <property type="term" value="P:carbohydrate metabolic process"/>
    <property type="evidence" value="ECO:0007669"/>
    <property type="project" value="InterPro"/>
</dbReference>